<evidence type="ECO:0000256" key="5">
    <source>
        <dbReference type="ARBA" id="ARBA00022989"/>
    </source>
</evidence>
<feature type="transmembrane region" description="Helical" evidence="8">
    <location>
        <begin position="268"/>
        <end position="291"/>
    </location>
</feature>
<dbReference type="RefSeq" id="WP_274454835.1">
    <property type="nucleotide sequence ID" value="NZ_CP067097.1"/>
</dbReference>
<comment type="caution">
    <text evidence="10">The sequence shown here is derived from an EMBL/GenBank/DDBJ whole genome shotgun (WGS) entry which is preliminary data.</text>
</comment>
<reference evidence="10 11" key="1">
    <citation type="submission" date="2023-07" db="EMBL/GenBank/DDBJ databases">
        <title>Genomic Encyclopedia of Type Strains, Phase IV (KMG-IV): sequencing the most valuable type-strain genomes for metagenomic binning, comparative biology and taxonomic classification.</title>
        <authorList>
            <person name="Goeker M."/>
        </authorList>
    </citation>
    <scope>NUCLEOTIDE SEQUENCE [LARGE SCALE GENOMIC DNA]</scope>
    <source>
        <strain evidence="10 11">DSM 4006</strain>
    </source>
</reference>
<evidence type="ECO:0000256" key="6">
    <source>
        <dbReference type="ARBA" id="ARBA00023136"/>
    </source>
</evidence>
<dbReference type="InterPro" id="IPR050366">
    <property type="entry name" value="BP-dependent_transpt_permease"/>
</dbReference>
<accession>A0ABT9XFK1</accession>
<sequence length="303" mass="32339">MTTAPLSESVLPGDAPNPDAIVKRPWRRPSWLRKAMSNKSVVIGGTLTLIVVLAALLAPVLSPDNPNVMDMPNRLLGPMQHGHLLGTDEFGRDVLTRLLYGAQASLTVGFISVGLALLIGVPIGLIAGYYGGWLDMVIMRIVDIVLSFPFFLLAIGLVAVLGPGELNVIIALGLVFWTSYARVVRASTMALREEEYVQAARTVGSSDLRILFANILPNCLAPIVVLATLGIGQAIVAEATMSFLGLGVQPPTPSWGWMLAYGMKFIQSAPHLSLFPGIAIMITVLGFNLLGDGIRDLSDTKLS</sequence>
<evidence type="ECO:0000256" key="2">
    <source>
        <dbReference type="ARBA" id="ARBA00022448"/>
    </source>
</evidence>
<keyword evidence="3" id="KW-1003">Cell membrane</keyword>
<proteinExistence type="inferred from homology"/>
<feature type="domain" description="ABC transmembrane type-1" evidence="9">
    <location>
        <begin position="102"/>
        <end position="291"/>
    </location>
</feature>
<evidence type="ECO:0000313" key="11">
    <source>
        <dbReference type="Proteomes" id="UP001232973"/>
    </source>
</evidence>
<name>A0ABT9XFK1_9BACL</name>
<dbReference type="Pfam" id="PF12911">
    <property type="entry name" value="OppC_N"/>
    <property type="match status" value="1"/>
</dbReference>
<dbReference type="CDD" id="cd06261">
    <property type="entry name" value="TM_PBP2"/>
    <property type="match status" value="1"/>
</dbReference>
<organism evidence="10 11">
    <name type="scientific">Alicyclobacillus cycloheptanicus</name>
    <dbReference type="NCBI Taxonomy" id="1457"/>
    <lineage>
        <taxon>Bacteria</taxon>
        <taxon>Bacillati</taxon>
        <taxon>Bacillota</taxon>
        <taxon>Bacilli</taxon>
        <taxon>Bacillales</taxon>
        <taxon>Alicyclobacillaceae</taxon>
        <taxon>Alicyclobacillus</taxon>
    </lineage>
</organism>
<dbReference type="InterPro" id="IPR000515">
    <property type="entry name" value="MetI-like"/>
</dbReference>
<evidence type="ECO:0000256" key="8">
    <source>
        <dbReference type="RuleBase" id="RU363032"/>
    </source>
</evidence>
<dbReference type="NCBIfam" id="NF045474">
    <property type="entry name" value="Opp2C"/>
    <property type="match status" value="1"/>
</dbReference>
<protein>
    <submittedName>
        <fullName evidence="10">Peptide/nickel transport system permease protein</fullName>
    </submittedName>
</protein>
<dbReference type="Gene3D" id="1.10.3720.10">
    <property type="entry name" value="MetI-like"/>
    <property type="match status" value="1"/>
</dbReference>
<evidence type="ECO:0000256" key="1">
    <source>
        <dbReference type="ARBA" id="ARBA00004651"/>
    </source>
</evidence>
<feature type="transmembrane region" description="Helical" evidence="8">
    <location>
        <begin position="166"/>
        <end position="184"/>
    </location>
</feature>
<evidence type="ECO:0000256" key="7">
    <source>
        <dbReference type="ARBA" id="ARBA00024202"/>
    </source>
</evidence>
<feature type="transmembrane region" description="Helical" evidence="8">
    <location>
        <begin position="41"/>
        <end position="61"/>
    </location>
</feature>
<keyword evidence="4 8" id="KW-0812">Transmembrane</keyword>
<dbReference type="InterPro" id="IPR025966">
    <property type="entry name" value="OppC_N"/>
</dbReference>
<dbReference type="InterPro" id="IPR053385">
    <property type="entry name" value="ABC_transport_permease"/>
</dbReference>
<evidence type="ECO:0000256" key="3">
    <source>
        <dbReference type="ARBA" id="ARBA00022475"/>
    </source>
</evidence>
<evidence type="ECO:0000259" key="9">
    <source>
        <dbReference type="PROSITE" id="PS50928"/>
    </source>
</evidence>
<dbReference type="InterPro" id="IPR035906">
    <property type="entry name" value="MetI-like_sf"/>
</dbReference>
<dbReference type="PANTHER" id="PTHR43386:SF1">
    <property type="entry name" value="D,D-DIPEPTIDE TRANSPORT SYSTEM PERMEASE PROTEIN DDPC-RELATED"/>
    <property type="match status" value="1"/>
</dbReference>
<gene>
    <name evidence="10" type="ORF">J2S03_000861</name>
</gene>
<keyword evidence="2 8" id="KW-0813">Transport</keyword>
<keyword evidence="5 8" id="KW-1133">Transmembrane helix</keyword>
<dbReference type="Pfam" id="PF00528">
    <property type="entry name" value="BPD_transp_1"/>
    <property type="match status" value="1"/>
</dbReference>
<comment type="similarity">
    <text evidence="7">Belongs to the binding-protein-dependent transport system permease family. OppBC subfamily.</text>
</comment>
<dbReference type="PROSITE" id="PS50928">
    <property type="entry name" value="ABC_TM1"/>
    <property type="match status" value="1"/>
</dbReference>
<feature type="transmembrane region" description="Helical" evidence="8">
    <location>
        <begin position="219"/>
        <end position="248"/>
    </location>
</feature>
<evidence type="ECO:0000256" key="4">
    <source>
        <dbReference type="ARBA" id="ARBA00022692"/>
    </source>
</evidence>
<comment type="subcellular location">
    <subcellularLocation>
        <location evidence="1 8">Cell membrane</location>
        <topology evidence="1 8">Multi-pass membrane protein</topology>
    </subcellularLocation>
</comment>
<dbReference type="EMBL" id="JAUSTP010000004">
    <property type="protein sequence ID" value="MDQ0189045.1"/>
    <property type="molecule type" value="Genomic_DNA"/>
</dbReference>
<dbReference type="SUPFAM" id="SSF161098">
    <property type="entry name" value="MetI-like"/>
    <property type="match status" value="1"/>
</dbReference>
<evidence type="ECO:0000313" key="10">
    <source>
        <dbReference type="EMBL" id="MDQ0189045.1"/>
    </source>
</evidence>
<dbReference type="PANTHER" id="PTHR43386">
    <property type="entry name" value="OLIGOPEPTIDE TRANSPORT SYSTEM PERMEASE PROTEIN APPC"/>
    <property type="match status" value="1"/>
</dbReference>
<feature type="transmembrane region" description="Helical" evidence="8">
    <location>
        <begin position="106"/>
        <end position="130"/>
    </location>
</feature>
<keyword evidence="6 8" id="KW-0472">Membrane</keyword>
<dbReference type="Proteomes" id="UP001232973">
    <property type="component" value="Unassembled WGS sequence"/>
</dbReference>
<keyword evidence="11" id="KW-1185">Reference proteome</keyword>
<feature type="transmembrane region" description="Helical" evidence="8">
    <location>
        <begin position="137"/>
        <end position="160"/>
    </location>
</feature>